<comment type="caution">
    <text evidence="2">The sequence shown here is derived from an EMBL/GenBank/DDBJ whole genome shotgun (WGS) entry which is preliminary data.</text>
</comment>
<evidence type="ECO:0000313" key="3">
    <source>
        <dbReference type="Proteomes" id="UP000005806"/>
    </source>
</evidence>
<reference evidence="2 3" key="1">
    <citation type="submission" date="2012-04" db="EMBL/GenBank/DDBJ databases">
        <authorList>
            <person name="Genoscope - CEA"/>
        </authorList>
    </citation>
    <scope>NUCLEOTIDE SEQUENCE [LARGE SCALE GENOMIC DNA]</scope>
    <source>
        <strain evidence="2 3">9432</strain>
    </source>
</reference>
<dbReference type="Pfam" id="PF18065">
    <property type="entry name" value="PatG_C"/>
    <property type="match status" value="1"/>
</dbReference>
<accession>A0A822L6A1</accession>
<dbReference type="AlphaFoldDB" id="A0A822L6A1"/>
<organism evidence="2 3">
    <name type="scientific">Microcystis aeruginosa PCC 9432</name>
    <dbReference type="NCBI Taxonomy" id="1160280"/>
    <lineage>
        <taxon>Bacteria</taxon>
        <taxon>Bacillati</taxon>
        <taxon>Cyanobacteriota</taxon>
        <taxon>Cyanophyceae</taxon>
        <taxon>Oscillatoriophycideae</taxon>
        <taxon>Chroococcales</taxon>
        <taxon>Microcystaceae</taxon>
        <taxon>Microcystis</taxon>
    </lineage>
</organism>
<protein>
    <recommendedName>
        <fullName evidence="1">PatG C-terminal domain-containing protein</fullName>
    </recommendedName>
</protein>
<gene>
    <name evidence="2" type="ORF">MICCA_1710001</name>
</gene>
<feature type="domain" description="PatG C-terminal" evidence="1">
    <location>
        <begin position="2"/>
        <end position="33"/>
    </location>
</feature>
<name>A0A822L6A1_MICAE</name>
<sequence length="42" mass="5020">MKLKFFDPENGLRAKRVFRFTIDVSDRTPVTLDLLHKSENKR</sequence>
<evidence type="ECO:0000259" key="1">
    <source>
        <dbReference type="Pfam" id="PF18065"/>
    </source>
</evidence>
<dbReference type="EMBL" id="CAIH01000081">
    <property type="protein sequence ID" value="CCH91669.1"/>
    <property type="molecule type" value="Genomic_DNA"/>
</dbReference>
<proteinExistence type="predicted"/>
<evidence type="ECO:0000313" key="2">
    <source>
        <dbReference type="EMBL" id="CCH91669.1"/>
    </source>
</evidence>
<dbReference type="Proteomes" id="UP000005806">
    <property type="component" value="Unassembled WGS sequence"/>
</dbReference>
<dbReference type="InterPro" id="IPR040636">
    <property type="entry name" value="PatG_C"/>
</dbReference>